<reference evidence="13 14" key="1">
    <citation type="submission" date="2019-09" db="EMBL/GenBank/DDBJ databases">
        <title>Draft genome of the ectomycorrhizal ascomycete Sphaerosporella brunnea.</title>
        <authorList>
            <consortium name="DOE Joint Genome Institute"/>
            <person name="Benucci G.M."/>
            <person name="Marozzi G."/>
            <person name="Antonielli L."/>
            <person name="Sanchez S."/>
            <person name="Marco P."/>
            <person name="Wang X."/>
            <person name="Falini L.B."/>
            <person name="Barry K."/>
            <person name="Haridas S."/>
            <person name="Lipzen A."/>
            <person name="Labutti K."/>
            <person name="Grigoriev I.V."/>
            <person name="Murat C."/>
            <person name="Martin F."/>
            <person name="Albertini E."/>
            <person name="Donnini D."/>
            <person name="Bonito G."/>
        </authorList>
    </citation>
    <scope>NUCLEOTIDE SEQUENCE [LARGE SCALE GENOMIC DNA]</scope>
    <source>
        <strain evidence="13 14">Sb_GMNB300</strain>
    </source>
</reference>
<dbReference type="UniPathway" id="UPA00696"/>
<dbReference type="InterPro" id="IPR026891">
    <property type="entry name" value="Fn3-like"/>
</dbReference>
<dbReference type="EC" id="3.2.1.21" evidence="4 10"/>
<dbReference type="AlphaFoldDB" id="A0A5J5EDY2"/>
<dbReference type="SMART" id="SM01217">
    <property type="entry name" value="Fn3_like"/>
    <property type="match status" value="1"/>
</dbReference>
<dbReference type="InParanoid" id="A0A5J5EDY2"/>
<evidence type="ECO:0000313" key="14">
    <source>
        <dbReference type="Proteomes" id="UP000326924"/>
    </source>
</evidence>
<comment type="catalytic activity">
    <reaction evidence="1 10">
        <text>Hydrolysis of terminal, non-reducing beta-D-glucosyl residues with release of beta-D-glucose.</text>
        <dbReference type="EC" id="3.2.1.21"/>
    </reaction>
</comment>
<evidence type="ECO:0000256" key="7">
    <source>
        <dbReference type="ARBA" id="ARBA00023277"/>
    </source>
</evidence>
<evidence type="ECO:0000259" key="12">
    <source>
        <dbReference type="PROSITE" id="PS51820"/>
    </source>
</evidence>
<dbReference type="InterPro" id="IPR017853">
    <property type="entry name" value="GH"/>
</dbReference>
<keyword evidence="9 10" id="KW-0624">Polysaccharide degradation</keyword>
<comment type="pathway">
    <text evidence="2 10">Glycan metabolism; cellulose degradation.</text>
</comment>
<gene>
    <name evidence="13" type="ORF">FN846DRAFT_977154</name>
</gene>
<feature type="region of interest" description="Disordered" evidence="11">
    <location>
        <begin position="1"/>
        <end position="29"/>
    </location>
</feature>
<keyword evidence="8 10" id="KW-0326">Glycosidase</keyword>
<dbReference type="InterPro" id="IPR013783">
    <property type="entry name" value="Ig-like_fold"/>
</dbReference>
<evidence type="ECO:0000256" key="11">
    <source>
        <dbReference type="SAM" id="MobiDB-lite"/>
    </source>
</evidence>
<evidence type="ECO:0000313" key="13">
    <source>
        <dbReference type="EMBL" id="KAA8893835.1"/>
    </source>
</evidence>
<organism evidence="13 14">
    <name type="scientific">Sphaerosporella brunnea</name>
    <dbReference type="NCBI Taxonomy" id="1250544"/>
    <lineage>
        <taxon>Eukaryota</taxon>
        <taxon>Fungi</taxon>
        <taxon>Dikarya</taxon>
        <taxon>Ascomycota</taxon>
        <taxon>Pezizomycotina</taxon>
        <taxon>Pezizomycetes</taxon>
        <taxon>Pezizales</taxon>
        <taxon>Pyronemataceae</taxon>
        <taxon>Sphaerosporella</taxon>
    </lineage>
</organism>
<dbReference type="FunFam" id="2.60.40.10:FF:000495">
    <property type="entry name" value="Periplasmic beta-glucosidase"/>
    <property type="match status" value="1"/>
</dbReference>
<accession>A0A5J5EDY2</accession>
<dbReference type="InterPro" id="IPR011658">
    <property type="entry name" value="PA14_dom"/>
</dbReference>
<dbReference type="SUPFAM" id="SSF52279">
    <property type="entry name" value="Beta-D-glucan exohydrolase, C-terminal domain"/>
    <property type="match status" value="1"/>
</dbReference>
<evidence type="ECO:0000256" key="3">
    <source>
        <dbReference type="ARBA" id="ARBA00005336"/>
    </source>
</evidence>
<dbReference type="Pfam" id="PF14310">
    <property type="entry name" value="Fn3-like"/>
    <property type="match status" value="1"/>
</dbReference>
<dbReference type="PRINTS" id="PR00133">
    <property type="entry name" value="GLHYDRLASE3"/>
</dbReference>
<dbReference type="GO" id="GO:0030245">
    <property type="term" value="P:cellulose catabolic process"/>
    <property type="evidence" value="ECO:0007669"/>
    <property type="project" value="UniProtKB-UniPathway"/>
</dbReference>
<proteinExistence type="inferred from homology"/>
<feature type="domain" description="PA14" evidence="12">
    <location>
        <begin position="435"/>
        <end position="589"/>
    </location>
</feature>
<dbReference type="Gene3D" id="2.60.40.10">
    <property type="entry name" value="Immunoglobulins"/>
    <property type="match status" value="1"/>
</dbReference>
<dbReference type="Pfam" id="PF01915">
    <property type="entry name" value="Glyco_hydro_3_C"/>
    <property type="match status" value="1"/>
</dbReference>
<dbReference type="Proteomes" id="UP000326924">
    <property type="component" value="Unassembled WGS sequence"/>
</dbReference>
<comment type="caution">
    <text evidence="13">The sequence shown here is derived from an EMBL/GenBank/DDBJ whole genome shotgun (WGS) entry which is preliminary data.</text>
</comment>
<dbReference type="GO" id="GO:0008422">
    <property type="term" value="F:beta-glucosidase activity"/>
    <property type="evidence" value="ECO:0007669"/>
    <property type="project" value="UniProtKB-EC"/>
</dbReference>
<dbReference type="InterPro" id="IPR050288">
    <property type="entry name" value="Cellulose_deg_GH3"/>
</dbReference>
<dbReference type="PANTHER" id="PTHR42715">
    <property type="entry name" value="BETA-GLUCOSIDASE"/>
    <property type="match status" value="1"/>
</dbReference>
<dbReference type="Gene3D" id="3.40.50.1700">
    <property type="entry name" value="Glycoside hydrolase family 3 C-terminal domain"/>
    <property type="match status" value="1"/>
</dbReference>
<evidence type="ECO:0000256" key="10">
    <source>
        <dbReference type="RuleBase" id="RU361161"/>
    </source>
</evidence>
<protein>
    <recommendedName>
        <fullName evidence="4 10">beta-glucosidase</fullName>
        <ecNumber evidence="4 10">3.2.1.21</ecNumber>
    </recommendedName>
</protein>
<dbReference type="PROSITE" id="PS00775">
    <property type="entry name" value="GLYCOSYL_HYDROL_F3"/>
    <property type="match status" value="1"/>
</dbReference>
<evidence type="ECO:0000256" key="1">
    <source>
        <dbReference type="ARBA" id="ARBA00000448"/>
    </source>
</evidence>
<name>A0A5J5EDY2_9PEZI</name>
<keyword evidence="5 10" id="KW-0378">Hydrolase</keyword>
<sequence length="868" mass="95121">MGSHVSKPSAPERRKQSLPKRRRTTTTGAKVQEVVEISASPRVRELMSKLTLEQKISLLAGQDFWRTQEIKELGIPALKVTDGPNGARGQYFTDGTPAALFPCGVSLAATWNTEILHAVGGALAEETKARQAQVLLAPTVCIHRSPLGGRNFESFSEDPLIIGKLASAYITGLQERGVGATIKHFVGNEQETWRMTVNSVVEERPLRELYLKPFEIAIREAKPWAVMSSYNMVNGTHADMNEFTLKKVLRGEWRYEGIVMSDWGGTNSTGPSIKSGCDLEMPGPTKLRGKNVMEAIEKGEITVRDVEECAARVLTWIEKCGRFDLPWEEPEEKSIDTAETRALIRQAATEGLTLLKNENNALPIGPDVRRIAIIGPNAKQPIAGGGGSASLKPYYLTTPYDSITAIAGDRTILYAPGAQTEKWLPLASNNCTTPSGKPGVVLEFYKGDKFEGTPMFIQNRPKTDLFLWDNAPKEVLPKYSFRVKTQIVPETTGNHTFGLSSVGPAKMYIDGELLIDNWDWTEAGEAMFDGSIEELAYWPMVAGQTYAILVESTNEVRPAAKTGPTYGYGGCRIGFAERPNTDFVAEAARIAASADVAIVVVGLDAEWESEGYDRQSMNLPKDGNQDRLVAAVAEANPRTIVVNQSGTPVTMPWADDVPAILQAWYQGQEAGNALADVLLGQASPSGKLPVTFPKRLEDNPTYHNWPGEDRRVIYGEGLFVGYRHYDRVKVEPLFPFGHGITYTTFEYGTPTISATVLPESGNITISVPITNTGKVSGKETVQLYIRDVKSRLLRPEKELAAFGKVSLEPGETKTVDLSIDKHAVGYYDPSLSSWIAEEGVFEALVAASSVDIKGTVEFKVAQSFTWLF</sequence>
<dbReference type="InterPro" id="IPR036881">
    <property type="entry name" value="Glyco_hydro_3_C_sf"/>
</dbReference>
<dbReference type="InterPro" id="IPR002772">
    <property type="entry name" value="Glyco_hydro_3_C"/>
</dbReference>
<dbReference type="InterPro" id="IPR036962">
    <property type="entry name" value="Glyco_hydro_3_N_sf"/>
</dbReference>
<dbReference type="SMART" id="SM00758">
    <property type="entry name" value="PA14"/>
    <property type="match status" value="1"/>
</dbReference>
<keyword evidence="7 10" id="KW-0119">Carbohydrate metabolism</keyword>
<evidence type="ECO:0000256" key="5">
    <source>
        <dbReference type="ARBA" id="ARBA00022801"/>
    </source>
</evidence>
<evidence type="ECO:0000256" key="6">
    <source>
        <dbReference type="ARBA" id="ARBA00023180"/>
    </source>
</evidence>
<dbReference type="Pfam" id="PF07691">
    <property type="entry name" value="PA14"/>
    <property type="match status" value="1"/>
</dbReference>
<dbReference type="FunFam" id="2.60.120.260:FF:000114">
    <property type="entry name" value="Glycoside hydrolase family 3 protein"/>
    <property type="match status" value="1"/>
</dbReference>
<evidence type="ECO:0000256" key="9">
    <source>
        <dbReference type="ARBA" id="ARBA00023326"/>
    </source>
</evidence>
<dbReference type="Gene3D" id="3.20.20.300">
    <property type="entry name" value="Glycoside hydrolase, family 3, N-terminal domain"/>
    <property type="match status" value="1"/>
</dbReference>
<dbReference type="PROSITE" id="PS51820">
    <property type="entry name" value="PA14"/>
    <property type="match status" value="1"/>
</dbReference>
<dbReference type="EMBL" id="VXIS01000396">
    <property type="protein sequence ID" value="KAA8893835.1"/>
    <property type="molecule type" value="Genomic_DNA"/>
</dbReference>
<evidence type="ECO:0000256" key="2">
    <source>
        <dbReference type="ARBA" id="ARBA00004987"/>
    </source>
</evidence>
<dbReference type="InterPro" id="IPR037524">
    <property type="entry name" value="PA14/GLEYA"/>
</dbReference>
<dbReference type="PANTHER" id="PTHR42715:SF3">
    <property type="entry name" value="BETA-GLUCOSIDASE B-RELATED"/>
    <property type="match status" value="1"/>
</dbReference>
<keyword evidence="14" id="KW-1185">Reference proteome</keyword>
<dbReference type="OrthoDB" id="47059at2759"/>
<comment type="similarity">
    <text evidence="3 10">Belongs to the glycosyl hydrolase 3 family.</text>
</comment>
<dbReference type="Gene3D" id="2.60.120.260">
    <property type="entry name" value="Galactose-binding domain-like"/>
    <property type="match status" value="1"/>
</dbReference>
<keyword evidence="6" id="KW-0325">Glycoprotein</keyword>
<evidence type="ECO:0000256" key="4">
    <source>
        <dbReference type="ARBA" id="ARBA00012744"/>
    </source>
</evidence>
<dbReference type="InterPro" id="IPR001764">
    <property type="entry name" value="Glyco_hydro_3_N"/>
</dbReference>
<dbReference type="InterPro" id="IPR019800">
    <property type="entry name" value="Glyco_hydro_3_AS"/>
</dbReference>
<evidence type="ECO:0000256" key="8">
    <source>
        <dbReference type="ARBA" id="ARBA00023295"/>
    </source>
</evidence>
<dbReference type="SUPFAM" id="SSF51445">
    <property type="entry name" value="(Trans)glycosidases"/>
    <property type="match status" value="1"/>
</dbReference>
<dbReference type="Pfam" id="PF00933">
    <property type="entry name" value="Glyco_hydro_3"/>
    <property type="match status" value="1"/>
</dbReference>